<proteinExistence type="predicted"/>
<feature type="transmembrane region" description="Helical" evidence="2">
    <location>
        <begin position="84"/>
        <end position="100"/>
    </location>
</feature>
<keyword evidence="2" id="KW-0812">Transmembrane</keyword>
<accession>A0A3S8RT80</accession>
<feature type="transmembrane region" description="Helical" evidence="2">
    <location>
        <begin position="14"/>
        <end position="35"/>
    </location>
</feature>
<feature type="transmembrane region" description="Helical" evidence="2">
    <location>
        <begin position="56"/>
        <end position="78"/>
    </location>
</feature>
<dbReference type="PROSITE" id="PS50106">
    <property type="entry name" value="PDZ"/>
    <property type="match status" value="1"/>
</dbReference>
<feature type="transmembrane region" description="Helical" evidence="2">
    <location>
        <begin position="145"/>
        <end position="163"/>
    </location>
</feature>
<dbReference type="OrthoDB" id="198399at2"/>
<feature type="transmembrane region" description="Helical" evidence="2">
    <location>
        <begin position="107"/>
        <end position="125"/>
    </location>
</feature>
<dbReference type="Pfam" id="PF17820">
    <property type="entry name" value="PDZ_6"/>
    <property type="match status" value="1"/>
</dbReference>
<feature type="region of interest" description="Disordered" evidence="1">
    <location>
        <begin position="415"/>
        <end position="459"/>
    </location>
</feature>
<dbReference type="InterPro" id="IPR001478">
    <property type="entry name" value="PDZ"/>
</dbReference>
<gene>
    <name evidence="4" type="ORF">EIM92_06795</name>
</gene>
<protein>
    <submittedName>
        <fullName evidence="4">PDZ domain-containing protein</fullName>
    </submittedName>
</protein>
<dbReference type="Gene3D" id="2.30.42.10">
    <property type="match status" value="1"/>
</dbReference>
<evidence type="ECO:0000256" key="2">
    <source>
        <dbReference type="SAM" id="Phobius"/>
    </source>
</evidence>
<keyword evidence="5" id="KW-1185">Reference proteome</keyword>
<evidence type="ECO:0000259" key="3">
    <source>
        <dbReference type="PROSITE" id="PS50106"/>
    </source>
</evidence>
<dbReference type="SUPFAM" id="SSF50156">
    <property type="entry name" value="PDZ domain-like"/>
    <property type="match status" value="1"/>
</dbReference>
<dbReference type="AlphaFoldDB" id="A0A3S8RT80"/>
<dbReference type="RefSeq" id="WP_125082038.1">
    <property type="nucleotide sequence ID" value="NZ_CP034248.1"/>
</dbReference>
<feature type="transmembrane region" description="Helical" evidence="2">
    <location>
        <begin position="184"/>
        <end position="201"/>
    </location>
</feature>
<feature type="compositionally biased region" description="Basic and acidic residues" evidence="1">
    <location>
        <begin position="427"/>
        <end position="444"/>
    </location>
</feature>
<name>A0A3S8RT80_9BACL</name>
<dbReference type="InterPro" id="IPR036034">
    <property type="entry name" value="PDZ_sf"/>
</dbReference>
<keyword evidence="2" id="KW-1133">Transmembrane helix</keyword>
<dbReference type="Proteomes" id="UP000273145">
    <property type="component" value="Chromosome"/>
</dbReference>
<keyword evidence="2" id="KW-0472">Membrane</keyword>
<dbReference type="SMART" id="SM00228">
    <property type="entry name" value="PDZ"/>
    <property type="match status" value="1"/>
</dbReference>
<evidence type="ECO:0000313" key="5">
    <source>
        <dbReference type="Proteomes" id="UP000273145"/>
    </source>
</evidence>
<reference evidence="4 5" key="1">
    <citation type="submission" date="2018-11" db="EMBL/GenBank/DDBJ databases">
        <title>Genome sequencing of Paenibacillus lentus DSM25539(T).</title>
        <authorList>
            <person name="Kook J.-K."/>
            <person name="Park S.-N."/>
            <person name="Lim Y.K."/>
        </authorList>
    </citation>
    <scope>NUCLEOTIDE SEQUENCE [LARGE SCALE GENOMIC DNA]</scope>
    <source>
        <strain evidence="4 5">DSM 25539</strain>
    </source>
</reference>
<feature type="transmembrane region" description="Helical" evidence="2">
    <location>
        <begin position="256"/>
        <end position="273"/>
    </location>
</feature>
<feature type="transmembrane region" description="Helical" evidence="2">
    <location>
        <begin position="221"/>
        <end position="244"/>
    </location>
</feature>
<feature type="domain" description="PDZ" evidence="3">
    <location>
        <begin position="312"/>
        <end position="368"/>
    </location>
</feature>
<organism evidence="4 5">
    <name type="scientific">Paenibacillus lentus</name>
    <dbReference type="NCBI Taxonomy" id="1338368"/>
    <lineage>
        <taxon>Bacteria</taxon>
        <taxon>Bacillati</taxon>
        <taxon>Bacillota</taxon>
        <taxon>Bacilli</taxon>
        <taxon>Bacillales</taxon>
        <taxon>Paenibacillaceae</taxon>
        <taxon>Paenibacillus</taxon>
    </lineage>
</organism>
<sequence>MDTVLEVLWMLAEAGWQLLLQPFYYISIILIMLIYRRQVLLERKLFHVKLHSWGAQAWRTVLGGLVAGVGVSLVSLFLGMTLSVEGMICIWAVTLLLLLFRVRYLCLAYAVGLLGIAQFIINMIPGLQVGSWLGEVVRVVRELNIPALLCLVAVVHVAEGLLVRWQGASFAGPLFFEGKRGKSVGGYQLQSLWPVPLFLLIPAQTTGAVLPWTPLFGGDAWLGGFQLIAFPIVIGFTEMTVGLLPQAKARVSSGRLVAYGIVMLVLALLSSWWSPLTVVAALAGIILHEGLIWLSRFEEQNRSPLFVNPVDGVKVLAVLPGSPAEELGIQAGETIIKVNGTPVATKEELHAGLRMNPAFCKLEVRNLAGESKFLQRAIYAGEHHQLGAILAPDDRAPVAVRMRPISLIHLLRPRREGDPVNSSSRRSARERNGRKGKNSEDKRLSTSQGDVQAETDADA</sequence>
<dbReference type="InterPro" id="IPR041489">
    <property type="entry name" value="PDZ_6"/>
</dbReference>
<evidence type="ECO:0000313" key="4">
    <source>
        <dbReference type="EMBL" id="AZK45947.1"/>
    </source>
</evidence>
<evidence type="ECO:0000256" key="1">
    <source>
        <dbReference type="SAM" id="MobiDB-lite"/>
    </source>
</evidence>
<dbReference type="EMBL" id="CP034248">
    <property type="protein sequence ID" value="AZK45947.1"/>
    <property type="molecule type" value="Genomic_DNA"/>
</dbReference>
<dbReference type="KEGG" id="plen:EIM92_06795"/>